<dbReference type="InterPro" id="IPR049383">
    <property type="entry name" value="UbiD-like_N"/>
</dbReference>
<dbReference type="AlphaFoldDB" id="A0A1W2B8G4"/>
<dbReference type="Gene3D" id="3.40.1670.10">
    <property type="entry name" value="UbiD C-terminal domain-like"/>
    <property type="match status" value="1"/>
</dbReference>
<dbReference type="STRING" id="1121400.SAMN02746065_107117"/>
<dbReference type="OrthoDB" id="9809841at2"/>
<dbReference type="Pfam" id="PF20696">
    <property type="entry name" value="UbiD_C"/>
    <property type="match status" value="1"/>
</dbReference>
<dbReference type="GO" id="GO:0005737">
    <property type="term" value="C:cytoplasm"/>
    <property type="evidence" value="ECO:0007669"/>
    <property type="project" value="TreeGrafter"/>
</dbReference>
<dbReference type="PANTHER" id="PTHR30108">
    <property type="entry name" value="3-OCTAPRENYL-4-HYDROXYBENZOATE CARBOXY-LYASE-RELATED"/>
    <property type="match status" value="1"/>
</dbReference>
<dbReference type="Proteomes" id="UP000192418">
    <property type="component" value="Unassembled WGS sequence"/>
</dbReference>
<dbReference type="InterPro" id="IPR002830">
    <property type="entry name" value="UbiD"/>
</dbReference>
<dbReference type="EMBL" id="FWXY01000007">
    <property type="protein sequence ID" value="SMC69277.1"/>
    <property type="molecule type" value="Genomic_DNA"/>
</dbReference>
<dbReference type="GO" id="GO:0016831">
    <property type="term" value="F:carboxy-lyase activity"/>
    <property type="evidence" value="ECO:0007669"/>
    <property type="project" value="InterPro"/>
</dbReference>
<dbReference type="SUPFAM" id="SSF50475">
    <property type="entry name" value="FMN-binding split barrel"/>
    <property type="match status" value="1"/>
</dbReference>
<evidence type="ECO:0000259" key="3">
    <source>
        <dbReference type="Pfam" id="PF20696"/>
    </source>
</evidence>
<reference evidence="4 5" key="1">
    <citation type="submission" date="2017-04" db="EMBL/GenBank/DDBJ databases">
        <authorList>
            <person name="Afonso C.L."/>
            <person name="Miller P.J."/>
            <person name="Scott M.A."/>
            <person name="Spackman E."/>
            <person name="Goraichik I."/>
            <person name="Dimitrov K.M."/>
            <person name="Suarez D.L."/>
            <person name="Swayne D.E."/>
        </authorList>
    </citation>
    <scope>NUCLEOTIDE SEQUENCE [LARGE SCALE GENOMIC DNA]</scope>
    <source>
        <strain evidence="4 5">DSM 3385</strain>
    </source>
</reference>
<dbReference type="Pfam" id="PF20695">
    <property type="entry name" value="UbiD_N"/>
    <property type="match status" value="1"/>
</dbReference>
<protein>
    <submittedName>
        <fullName evidence="4">4-hydroxy-3-polyprenylbenzoate decarboxylase</fullName>
    </submittedName>
</protein>
<name>A0A1W2B8G4_9BACT</name>
<organism evidence="4 5">
    <name type="scientific">Desulfocicer vacuolatum DSM 3385</name>
    <dbReference type="NCBI Taxonomy" id="1121400"/>
    <lineage>
        <taxon>Bacteria</taxon>
        <taxon>Pseudomonadati</taxon>
        <taxon>Thermodesulfobacteriota</taxon>
        <taxon>Desulfobacteria</taxon>
        <taxon>Desulfobacterales</taxon>
        <taxon>Desulfobacteraceae</taxon>
        <taxon>Desulfocicer</taxon>
    </lineage>
</organism>
<feature type="domain" description="3-octaprenyl-4-hydroxybenzoate carboxy-lyase-like C-terminal" evidence="3">
    <location>
        <begin position="321"/>
        <end position="455"/>
    </location>
</feature>
<feature type="domain" description="3-octaprenyl-4-hydroxybenzoate carboxy-lyase-like N-terminal" evidence="2">
    <location>
        <begin position="10"/>
        <end position="77"/>
    </location>
</feature>
<keyword evidence="5" id="KW-1185">Reference proteome</keyword>
<evidence type="ECO:0000313" key="4">
    <source>
        <dbReference type="EMBL" id="SMC69277.1"/>
    </source>
</evidence>
<gene>
    <name evidence="4" type="ORF">SAMN02746065_107117</name>
</gene>
<feature type="domain" description="3-octaprenyl-4-hydroxybenzoate carboxy-lyase-like Rift-related" evidence="1">
    <location>
        <begin position="123"/>
        <end position="315"/>
    </location>
</feature>
<dbReference type="RefSeq" id="WP_084068336.1">
    <property type="nucleotide sequence ID" value="NZ_FWXY01000007.1"/>
</dbReference>
<sequence>MGFKSLGACVEFLEKNGDLVRINTPLDPKLEMAAVHNRVFEAKGPAILFERVKGSKFPAVSNLFGTHRRALSILEPELERVSCLVGLKFDPLQALYAPASGFKALSALCHSLPWQQKKGPVLAGQCTLSDLPAIRCWPGDGGGFILLPQVFSMDPDKPGILNSNLGMYRIQLDGNDYVKDREVGLHYQIHRGIGNHHTRALKRRESLPVSIFVGGPPAHTLAAVMPLPEGLPEVAFAGALAGRRFRYGKRGRHIVSMDADFCITGRVTPGRTKKEGPFGDHLGYYSLAHDFPVLEVTGVFHRKGAIWPFTVVGRPPREDSVFGKIIHDITADAVPSTIPGVTAIHAVDAAGVHPLLLAKAMERYVPYETRQPRELLTHAGAILGFGQLSLAKYLIICAHNDRPDLDINDTMEFFMHVLERIDFKRDLHFHTTTTMDTLDYSSPELNSGSKVVWAAAGTKKRELLRYCPGELKLPRVFSMVKLVAPGMMVIQGPAFKDYKKAEKEINDLAGILNRQEVFSRLPLVVVVDDAVKTAEDFDTFLWVAFSRSNPSHDIYGGGSFTAFKHWGCEGPLIIDARIKPFHAPALEPDSEVEKKVDDLGKKGGPLYGII</sequence>
<evidence type="ECO:0000259" key="1">
    <source>
        <dbReference type="Pfam" id="PF01977"/>
    </source>
</evidence>
<dbReference type="InterPro" id="IPR048304">
    <property type="entry name" value="UbiD_Rift_dom"/>
</dbReference>
<dbReference type="Pfam" id="PF01977">
    <property type="entry name" value="UbiD"/>
    <property type="match status" value="1"/>
</dbReference>
<dbReference type="InterPro" id="IPR049381">
    <property type="entry name" value="UbiD-like_C"/>
</dbReference>
<evidence type="ECO:0000259" key="2">
    <source>
        <dbReference type="Pfam" id="PF20695"/>
    </source>
</evidence>
<dbReference type="PANTHER" id="PTHR30108:SF7">
    <property type="entry name" value="3-POLYPRENYL-4-HYDROXYBENZOATE DECARBOXYLASE"/>
    <property type="match status" value="1"/>
</dbReference>
<evidence type="ECO:0000313" key="5">
    <source>
        <dbReference type="Proteomes" id="UP000192418"/>
    </source>
</evidence>
<proteinExistence type="predicted"/>
<dbReference type="NCBIfam" id="TIGR00148">
    <property type="entry name" value="UbiD family decarboxylase"/>
    <property type="match status" value="1"/>
</dbReference>
<dbReference type="SUPFAM" id="SSF143968">
    <property type="entry name" value="UbiD C-terminal domain-like"/>
    <property type="match status" value="2"/>
</dbReference>
<accession>A0A1W2B8G4</accession>